<dbReference type="RefSeq" id="XP_034119575.1">
    <property type="nucleotide sequence ID" value="XM_034263684.2"/>
</dbReference>
<feature type="region of interest" description="Disordered" evidence="4">
    <location>
        <begin position="1"/>
        <end position="28"/>
    </location>
</feature>
<dbReference type="CTD" id="32055"/>
<evidence type="ECO:0000256" key="3">
    <source>
        <dbReference type="ARBA" id="ARBA00022833"/>
    </source>
</evidence>
<feature type="region of interest" description="Disordered" evidence="4">
    <location>
        <begin position="446"/>
        <end position="511"/>
    </location>
</feature>
<dbReference type="GeneID" id="117578262"/>
<dbReference type="Proteomes" id="UP000515160">
    <property type="component" value="Chromosome X"/>
</dbReference>
<keyword evidence="1" id="KW-0479">Metal-binding</keyword>
<feature type="compositionally biased region" description="Low complexity" evidence="4">
    <location>
        <begin position="492"/>
        <end position="508"/>
    </location>
</feature>
<dbReference type="PROSITE" id="PS01359">
    <property type="entry name" value="ZF_PHD_1"/>
    <property type="match status" value="1"/>
</dbReference>
<dbReference type="InterPro" id="IPR019786">
    <property type="entry name" value="Zinc_finger_PHD-type_CS"/>
</dbReference>
<protein>
    <submittedName>
        <fullName evidence="6">Uncharacterized protein LOC117578262</fullName>
    </submittedName>
</protein>
<dbReference type="Gene3D" id="3.30.40.10">
    <property type="entry name" value="Zinc/RING finger domain, C3HC4 (zinc finger)"/>
    <property type="match status" value="1"/>
</dbReference>
<organism evidence="5 6">
    <name type="scientific">Drosophila albomicans</name>
    <name type="common">Fruit fly</name>
    <dbReference type="NCBI Taxonomy" id="7291"/>
    <lineage>
        <taxon>Eukaryota</taxon>
        <taxon>Metazoa</taxon>
        <taxon>Ecdysozoa</taxon>
        <taxon>Arthropoda</taxon>
        <taxon>Hexapoda</taxon>
        <taxon>Insecta</taxon>
        <taxon>Pterygota</taxon>
        <taxon>Neoptera</taxon>
        <taxon>Endopterygota</taxon>
        <taxon>Diptera</taxon>
        <taxon>Brachycera</taxon>
        <taxon>Muscomorpha</taxon>
        <taxon>Ephydroidea</taxon>
        <taxon>Drosophilidae</taxon>
        <taxon>Drosophila</taxon>
    </lineage>
</organism>
<accession>A0A6P8Y7Y1</accession>
<keyword evidence="3" id="KW-0862">Zinc</keyword>
<dbReference type="CDD" id="cd15489">
    <property type="entry name" value="PHD_SF"/>
    <property type="match status" value="1"/>
</dbReference>
<feature type="compositionally biased region" description="Low complexity" evidence="4">
    <location>
        <begin position="446"/>
        <end position="459"/>
    </location>
</feature>
<dbReference type="OrthoDB" id="7740893at2759"/>
<keyword evidence="5" id="KW-1185">Reference proteome</keyword>
<dbReference type="InterPro" id="IPR011011">
    <property type="entry name" value="Znf_FYVE_PHD"/>
</dbReference>
<name>A0A6P8Y7Y1_DROAB</name>
<feature type="compositionally biased region" description="Polar residues" evidence="4">
    <location>
        <begin position="393"/>
        <end position="403"/>
    </location>
</feature>
<feature type="compositionally biased region" description="Low complexity" evidence="4">
    <location>
        <begin position="631"/>
        <end position="641"/>
    </location>
</feature>
<feature type="region of interest" description="Disordered" evidence="4">
    <location>
        <begin position="631"/>
        <end position="650"/>
    </location>
</feature>
<dbReference type="AlphaFoldDB" id="A0A6P8Y7Y1"/>
<evidence type="ECO:0000313" key="5">
    <source>
        <dbReference type="Proteomes" id="UP000515160"/>
    </source>
</evidence>
<sequence length="731" mass="79312">MSGSTSTNNNTNINTITSSNNNNNSNGNREVSEDYTLFKFYMEKCYELPSELKNDIIYCQRAMRDFLKVHGLVSDVFKEQADADPVQMQRILDELEAEVYEINAEQNYLMLRLDEDLDIFYKKLEDSNIQTVPELGNEYISSLIVPLIGDASYKIYPQSVLMRDNEEMLIRKHFLISQDDEAGVEPLKLSELDDNVPLMLVNPSTATATLLDAQTTATTAANAGNELKLMQPENLFNMGDNSVGGLTTLLSTPTQAQSSLPLPPLLTQSKPSEHQQRSLLIPRGGSIAVEELPGGAVLSTQPPPLAMAKQVAGVVATVAAEISKPQTLKRSSTSPPPLAPITKVAATMATDFEVVAQSRMNLRQALRRARKTKQQPRLFDDEDALELPGSEKTAAQSTTALAPSSSSQVVSKQNKASLSKALAMELTTTAAAVSVAVAGVPSASSLAAKKSAQPAASKQYKTRNAYGAGRKPATPPPPSTVAGQHQAGSGAGAAASTARASSGSSGSSDDLHHELELEQQRLCASAAQWRDEPRETRVMPAEYGQEHFLGLFGLYTHDMVKKLCQRHSKRKRRTVQNASGVDFHYGQQLAAIDAVRQKKLKDKPEFLLSPKEKRLQAKKAHRAAAAAAASAVAATTGTTATRKSKSKTPEKLEDLFGSSQSVEGGKQKCKECRKRADNLMTCQSCQGFYHLDCHEDAKGKTVSPQSHSQLSIRCPQCVRDWTNTARAKCFS</sequence>
<dbReference type="InterPro" id="IPR013083">
    <property type="entry name" value="Znf_RING/FYVE/PHD"/>
</dbReference>
<feature type="region of interest" description="Disordered" evidence="4">
    <location>
        <begin position="368"/>
        <end position="411"/>
    </location>
</feature>
<dbReference type="SUPFAM" id="SSF57903">
    <property type="entry name" value="FYVE/PHD zinc finger"/>
    <property type="match status" value="1"/>
</dbReference>
<reference evidence="6" key="1">
    <citation type="submission" date="2025-08" db="UniProtKB">
        <authorList>
            <consortium name="RefSeq"/>
        </authorList>
    </citation>
    <scope>IDENTIFICATION</scope>
    <source>
        <strain evidence="6">15112-1751.03</strain>
        <tissue evidence="6">Whole Adult</tissue>
    </source>
</reference>
<gene>
    <name evidence="6" type="primary">LOC117578262</name>
</gene>
<evidence type="ECO:0000256" key="4">
    <source>
        <dbReference type="SAM" id="MobiDB-lite"/>
    </source>
</evidence>
<evidence type="ECO:0000256" key="2">
    <source>
        <dbReference type="ARBA" id="ARBA00022771"/>
    </source>
</evidence>
<dbReference type="GO" id="GO:0008270">
    <property type="term" value="F:zinc ion binding"/>
    <property type="evidence" value="ECO:0007669"/>
    <property type="project" value="UniProtKB-KW"/>
</dbReference>
<evidence type="ECO:0000256" key="1">
    <source>
        <dbReference type="ARBA" id="ARBA00022723"/>
    </source>
</evidence>
<evidence type="ECO:0000313" key="6">
    <source>
        <dbReference type="RefSeq" id="XP_034119575.1"/>
    </source>
</evidence>
<proteinExistence type="predicted"/>
<keyword evidence="2" id="KW-0863">Zinc-finger</keyword>